<protein>
    <submittedName>
        <fullName evidence="2">Uncharacterized protein</fullName>
    </submittedName>
</protein>
<feature type="non-terminal residue" evidence="2">
    <location>
        <position position="40"/>
    </location>
</feature>
<proteinExistence type="predicted"/>
<organism evidence="2 3">
    <name type="scientific">Chiloscyllium punctatum</name>
    <name type="common">Brownbanded bambooshark</name>
    <name type="synonym">Hemiscyllium punctatum</name>
    <dbReference type="NCBI Taxonomy" id="137246"/>
    <lineage>
        <taxon>Eukaryota</taxon>
        <taxon>Metazoa</taxon>
        <taxon>Chordata</taxon>
        <taxon>Craniata</taxon>
        <taxon>Vertebrata</taxon>
        <taxon>Chondrichthyes</taxon>
        <taxon>Elasmobranchii</taxon>
        <taxon>Galeomorphii</taxon>
        <taxon>Galeoidea</taxon>
        <taxon>Orectolobiformes</taxon>
        <taxon>Hemiscylliidae</taxon>
        <taxon>Chiloscyllium</taxon>
    </lineage>
</organism>
<feature type="region of interest" description="Disordered" evidence="1">
    <location>
        <begin position="1"/>
        <end position="40"/>
    </location>
</feature>
<comment type="caution">
    <text evidence="2">The sequence shown here is derived from an EMBL/GenBank/DDBJ whole genome shotgun (WGS) entry which is preliminary data.</text>
</comment>
<evidence type="ECO:0000313" key="3">
    <source>
        <dbReference type="Proteomes" id="UP000287033"/>
    </source>
</evidence>
<dbReference type="EMBL" id="BEZZ01013436">
    <property type="protein sequence ID" value="GCC39332.1"/>
    <property type="molecule type" value="Genomic_DNA"/>
</dbReference>
<accession>A0A401T9R9</accession>
<sequence length="40" mass="4543">MSIRLEKSWSRELPPGTPFSPSDREPAHVGSEEAEQIFDE</sequence>
<dbReference type="AlphaFoldDB" id="A0A401T9R9"/>
<feature type="compositionally biased region" description="Basic and acidic residues" evidence="1">
    <location>
        <begin position="22"/>
        <end position="31"/>
    </location>
</feature>
<keyword evidence="3" id="KW-1185">Reference proteome</keyword>
<reference evidence="2 3" key="1">
    <citation type="journal article" date="2018" name="Nat. Ecol. Evol.">
        <title>Shark genomes provide insights into elasmobranch evolution and the origin of vertebrates.</title>
        <authorList>
            <person name="Hara Y"/>
            <person name="Yamaguchi K"/>
            <person name="Onimaru K"/>
            <person name="Kadota M"/>
            <person name="Koyanagi M"/>
            <person name="Keeley SD"/>
            <person name="Tatsumi K"/>
            <person name="Tanaka K"/>
            <person name="Motone F"/>
            <person name="Kageyama Y"/>
            <person name="Nozu R"/>
            <person name="Adachi N"/>
            <person name="Nishimura O"/>
            <person name="Nakagawa R"/>
            <person name="Tanegashima C"/>
            <person name="Kiyatake I"/>
            <person name="Matsumoto R"/>
            <person name="Murakumo K"/>
            <person name="Nishida K"/>
            <person name="Terakita A"/>
            <person name="Kuratani S"/>
            <person name="Sato K"/>
            <person name="Hyodo S Kuraku.S."/>
        </authorList>
    </citation>
    <scope>NUCLEOTIDE SEQUENCE [LARGE SCALE GENOMIC DNA]</scope>
</reference>
<dbReference type="Proteomes" id="UP000287033">
    <property type="component" value="Unassembled WGS sequence"/>
</dbReference>
<gene>
    <name evidence="2" type="ORF">chiPu_0022948</name>
</gene>
<evidence type="ECO:0000313" key="2">
    <source>
        <dbReference type="EMBL" id="GCC39332.1"/>
    </source>
</evidence>
<feature type="compositionally biased region" description="Basic and acidic residues" evidence="1">
    <location>
        <begin position="1"/>
        <end position="10"/>
    </location>
</feature>
<name>A0A401T9R9_CHIPU</name>
<evidence type="ECO:0000256" key="1">
    <source>
        <dbReference type="SAM" id="MobiDB-lite"/>
    </source>
</evidence>